<reference evidence="1" key="2">
    <citation type="submission" date="2023-05" db="EMBL/GenBank/DDBJ databases">
        <authorList>
            <consortium name="Lawrence Berkeley National Laboratory"/>
            <person name="Steindorff A."/>
            <person name="Hensen N."/>
            <person name="Bonometti L."/>
            <person name="Westerberg I."/>
            <person name="Brannstrom I.O."/>
            <person name="Guillou S."/>
            <person name="Cros-Aarteil S."/>
            <person name="Calhoun S."/>
            <person name="Haridas S."/>
            <person name="Kuo A."/>
            <person name="Mondo S."/>
            <person name="Pangilinan J."/>
            <person name="Riley R."/>
            <person name="Labutti K."/>
            <person name="Andreopoulos B."/>
            <person name="Lipzen A."/>
            <person name="Chen C."/>
            <person name="Yanf M."/>
            <person name="Daum C."/>
            <person name="Ng V."/>
            <person name="Clum A."/>
            <person name="Ohm R."/>
            <person name="Martin F."/>
            <person name="Silar P."/>
            <person name="Natvig D."/>
            <person name="Lalanne C."/>
            <person name="Gautier V."/>
            <person name="Ament-Velasquez S.L."/>
            <person name="Kruys A."/>
            <person name="Hutchinson M.I."/>
            <person name="Powell A.J."/>
            <person name="Barry K."/>
            <person name="Miller A.N."/>
            <person name="Grigoriev I.V."/>
            <person name="Debuchy R."/>
            <person name="Gladieux P."/>
            <person name="Thoren M.H."/>
            <person name="Johannesson H."/>
        </authorList>
    </citation>
    <scope>NUCLEOTIDE SEQUENCE</scope>
    <source>
        <strain evidence="1">PSN243</strain>
    </source>
</reference>
<name>A0AAV9G5Y5_9PEZI</name>
<dbReference type="Proteomes" id="UP001321760">
    <property type="component" value="Unassembled WGS sequence"/>
</dbReference>
<sequence length="208" mass="22412">MLGVLINRRFGLSLIHLGAIDANRNFVDFVLIFVLDCKSGDVEQSSQFPGYALCNKRTDIQSQLAAASIGFQELGSVSRRGGKPRTALSSSRCGSYSSGTMWTVRRIGSAAEGAESFPHVPPQKNNAVAHTAHSTSTRCWKDSPDVFETVIPPLRASVSTPPAHGPFRHRIGTPIDSLLRLAVLVRKGPHRATSRCEGGGGLAVRRFC</sequence>
<accession>A0AAV9G5Y5</accession>
<protein>
    <submittedName>
        <fullName evidence="1">Uncharacterized protein</fullName>
    </submittedName>
</protein>
<gene>
    <name evidence="1" type="ORF">QBC34DRAFT_197638</name>
</gene>
<dbReference type="EMBL" id="MU865984">
    <property type="protein sequence ID" value="KAK4443981.1"/>
    <property type="molecule type" value="Genomic_DNA"/>
</dbReference>
<comment type="caution">
    <text evidence="1">The sequence shown here is derived from an EMBL/GenBank/DDBJ whole genome shotgun (WGS) entry which is preliminary data.</text>
</comment>
<organism evidence="1 2">
    <name type="scientific">Podospora aff. communis PSN243</name>
    <dbReference type="NCBI Taxonomy" id="3040156"/>
    <lineage>
        <taxon>Eukaryota</taxon>
        <taxon>Fungi</taxon>
        <taxon>Dikarya</taxon>
        <taxon>Ascomycota</taxon>
        <taxon>Pezizomycotina</taxon>
        <taxon>Sordariomycetes</taxon>
        <taxon>Sordariomycetidae</taxon>
        <taxon>Sordariales</taxon>
        <taxon>Podosporaceae</taxon>
        <taxon>Podospora</taxon>
    </lineage>
</organism>
<evidence type="ECO:0000313" key="1">
    <source>
        <dbReference type="EMBL" id="KAK4443981.1"/>
    </source>
</evidence>
<proteinExistence type="predicted"/>
<evidence type="ECO:0000313" key="2">
    <source>
        <dbReference type="Proteomes" id="UP001321760"/>
    </source>
</evidence>
<dbReference type="AlphaFoldDB" id="A0AAV9G5Y5"/>
<reference evidence="1" key="1">
    <citation type="journal article" date="2023" name="Mol. Phylogenet. Evol.">
        <title>Genome-scale phylogeny and comparative genomics of the fungal order Sordariales.</title>
        <authorList>
            <person name="Hensen N."/>
            <person name="Bonometti L."/>
            <person name="Westerberg I."/>
            <person name="Brannstrom I.O."/>
            <person name="Guillou S."/>
            <person name="Cros-Aarteil S."/>
            <person name="Calhoun S."/>
            <person name="Haridas S."/>
            <person name="Kuo A."/>
            <person name="Mondo S."/>
            <person name="Pangilinan J."/>
            <person name="Riley R."/>
            <person name="LaButti K."/>
            <person name="Andreopoulos B."/>
            <person name="Lipzen A."/>
            <person name="Chen C."/>
            <person name="Yan M."/>
            <person name="Daum C."/>
            <person name="Ng V."/>
            <person name="Clum A."/>
            <person name="Steindorff A."/>
            <person name="Ohm R.A."/>
            <person name="Martin F."/>
            <person name="Silar P."/>
            <person name="Natvig D.O."/>
            <person name="Lalanne C."/>
            <person name="Gautier V."/>
            <person name="Ament-Velasquez S.L."/>
            <person name="Kruys A."/>
            <person name="Hutchinson M.I."/>
            <person name="Powell A.J."/>
            <person name="Barry K."/>
            <person name="Miller A.N."/>
            <person name="Grigoriev I.V."/>
            <person name="Debuchy R."/>
            <person name="Gladieux P."/>
            <person name="Hiltunen Thoren M."/>
            <person name="Johannesson H."/>
        </authorList>
    </citation>
    <scope>NUCLEOTIDE SEQUENCE</scope>
    <source>
        <strain evidence="1">PSN243</strain>
    </source>
</reference>
<keyword evidence="2" id="KW-1185">Reference proteome</keyword>